<gene>
    <name evidence="3" type="ORF">EV191_102197</name>
</gene>
<comment type="caution">
    <text evidence="3">The sequence shown here is derived from an EMBL/GenBank/DDBJ whole genome shotgun (WGS) entry which is preliminary data.</text>
</comment>
<keyword evidence="2" id="KW-1133">Transmembrane helix</keyword>
<feature type="transmembrane region" description="Helical" evidence="2">
    <location>
        <begin position="238"/>
        <end position="260"/>
    </location>
</feature>
<dbReference type="AlphaFoldDB" id="A0A4V2SUK6"/>
<keyword evidence="2" id="KW-0812">Transmembrane</keyword>
<name>A0A4V2SUK6_9PSEU</name>
<accession>A0A4V2SUK6</accession>
<keyword evidence="2" id="KW-0472">Membrane</keyword>
<dbReference type="EMBL" id="SLXQ01000002">
    <property type="protein sequence ID" value="TCP54986.1"/>
    <property type="molecule type" value="Genomic_DNA"/>
</dbReference>
<proteinExistence type="predicted"/>
<organism evidence="3 4">
    <name type="scientific">Tamaricihabitans halophyticus</name>
    <dbReference type="NCBI Taxonomy" id="1262583"/>
    <lineage>
        <taxon>Bacteria</taxon>
        <taxon>Bacillati</taxon>
        <taxon>Actinomycetota</taxon>
        <taxon>Actinomycetes</taxon>
        <taxon>Pseudonocardiales</taxon>
        <taxon>Pseudonocardiaceae</taxon>
        <taxon>Tamaricihabitans</taxon>
    </lineage>
</organism>
<sequence length="433" mass="45020">MRLVRIGEDTSQVGADVRVALTALGRQSEVAGGLALIGAQPPNCPGQLDAIAVLPQGILLIVGVELPDPAIRLEAPLAAAWKSDGWPIGRPDGAVNPAVESLQPVNAILAKLHAAGLGGIPTRTVVAVGPYVETVSQPAADLERGLHVVYPSVSNLLDLATGLSRSNQPCSIEQAQRILAELAPDSPPLSAEALRAEGFRDTVSPEVANADTRLLPKVVSEPVEPPAAEPAATRPPRWLPIAAIALIALLLVIGIIVALISGGSGGGRDAAASPVESPEPSPSLVSTTVDGHDFARTAARKDVTCAGHAFGDLAAKLQGQDCTRLLRAEYEVAVDGRTARISIAIVLFGAPEQAMEFKQTAQVPGSGGIKALDLKEPERTGAERILHGAAFGTSVRETRVRLIQAVWADGESSPTDKKLIELVQHARELPVPE</sequence>
<feature type="compositionally biased region" description="Low complexity" evidence="1">
    <location>
        <begin position="273"/>
        <end position="286"/>
    </location>
</feature>
<evidence type="ECO:0000256" key="1">
    <source>
        <dbReference type="SAM" id="MobiDB-lite"/>
    </source>
</evidence>
<evidence type="ECO:0000313" key="4">
    <source>
        <dbReference type="Proteomes" id="UP000294911"/>
    </source>
</evidence>
<reference evidence="3 4" key="1">
    <citation type="submission" date="2019-03" db="EMBL/GenBank/DDBJ databases">
        <title>Genomic Encyclopedia of Type Strains, Phase IV (KMG-IV): sequencing the most valuable type-strain genomes for metagenomic binning, comparative biology and taxonomic classification.</title>
        <authorList>
            <person name="Goeker M."/>
        </authorList>
    </citation>
    <scope>NUCLEOTIDE SEQUENCE [LARGE SCALE GENOMIC DNA]</scope>
    <source>
        <strain evidence="3 4">DSM 45765</strain>
    </source>
</reference>
<dbReference type="Proteomes" id="UP000294911">
    <property type="component" value="Unassembled WGS sequence"/>
</dbReference>
<protein>
    <submittedName>
        <fullName evidence="3">Uncharacterized protein</fullName>
    </submittedName>
</protein>
<keyword evidence="4" id="KW-1185">Reference proteome</keyword>
<evidence type="ECO:0000313" key="3">
    <source>
        <dbReference type="EMBL" id="TCP54986.1"/>
    </source>
</evidence>
<feature type="region of interest" description="Disordered" evidence="1">
    <location>
        <begin position="267"/>
        <end position="287"/>
    </location>
</feature>
<evidence type="ECO:0000256" key="2">
    <source>
        <dbReference type="SAM" id="Phobius"/>
    </source>
</evidence>